<keyword evidence="2" id="KW-1185">Reference proteome</keyword>
<dbReference type="Proteomes" id="UP000023152">
    <property type="component" value="Unassembled WGS sequence"/>
</dbReference>
<gene>
    <name evidence="1" type="ORF">RFI_32929</name>
</gene>
<protein>
    <submittedName>
        <fullName evidence="1">Uncharacterized protein</fullName>
    </submittedName>
</protein>
<dbReference type="OrthoDB" id="7614088at2759"/>
<dbReference type="EMBL" id="ASPP01029318">
    <property type="protein sequence ID" value="ETO04469.1"/>
    <property type="molecule type" value="Genomic_DNA"/>
</dbReference>
<evidence type="ECO:0000313" key="1">
    <source>
        <dbReference type="EMBL" id="ETO04469.1"/>
    </source>
</evidence>
<feature type="non-terminal residue" evidence="1">
    <location>
        <position position="242"/>
    </location>
</feature>
<evidence type="ECO:0000313" key="2">
    <source>
        <dbReference type="Proteomes" id="UP000023152"/>
    </source>
</evidence>
<proteinExistence type="predicted"/>
<name>X6LS67_RETFI</name>
<dbReference type="AlphaFoldDB" id="X6LS67"/>
<sequence>MEVAIHLLQLSLKLNYVKKSNEYKECCEVLKGWNALLDEAIKDMLNDIQKFESHGYQVSNDKIGYKEQDSICYNVRYGYKTLFAYYYEHERNKISGESFRNNIFISFKIGNFSYAEVSKDFCCIMGVSGTLKTLSEPEQEVVEKDFHISKYTYMPSLFGNNFVFAEKKDIFIVKESNYFITLNGEINNRLIGTNPATRRAVLVFFESKKQLMEFYESSNFLARKENAIIMTEENTHEEKEYL</sequence>
<comment type="caution">
    <text evidence="1">The sequence shown here is derived from an EMBL/GenBank/DDBJ whole genome shotgun (WGS) entry which is preliminary data.</text>
</comment>
<organism evidence="1 2">
    <name type="scientific">Reticulomyxa filosa</name>
    <dbReference type="NCBI Taxonomy" id="46433"/>
    <lineage>
        <taxon>Eukaryota</taxon>
        <taxon>Sar</taxon>
        <taxon>Rhizaria</taxon>
        <taxon>Retaria</taxon>
        <taxon>Foraminifera</taxon>
        <taxon>Monothalamids</taxon>
        <taxon>Reticulomyxidae</taxon>
        <taxon>Reticulomyxa</taxon>
    </lineage>
</organism>
<accession>X6LS67</accession>
<reference evidence="1 2" key="1">
    <citation type="journal article" date="2013" name="Curr. Biol.">
        <title>The Genome of the Foraminiferan Reticulomyxa filosa.</title>
        <authorList>
            <person name="Glockner G."/>
            <person name="Hulsmann N."/>
            <person name="Schleicher M."/>
            <person name="Noegel A.A."/>
            <person name="Eichinger L."/>
            <person name="Gallinger C."/>
            <person name="Pawlowski J."/>
            <person name="Sierra R."/>
            <person name="Euteneuer U."/>
            <person name="Pillet L."/>
            <person name="Moustafa A."/>
            <person name="Platzer M."/>
            <person name="Groth M."/>
            <person name="Szafranski K."/>
            <person name="Schliwa M."/>
        </authorList>
    </citation>
    <scope>NUCLEOTIDE SEQUENCE [LARGE SCALE GENOMIC DNA]</scope>
</reference>